<dbReference type="EMBL" id="JAADJF010000132">
    <property type="protein sequence ID" value="KAF4437230.1"/>
    <property type="molecule type" value="Genomic_DNA"/>
</dbReference>
<feature type="compositionally biased region" description="Low complexity" evidence="4">
    <location>
        <begin position="190"/>
        <end position="199"/>
    </location>
</feature>
<organism evidence="5 6">
    <name type="scientific">Fusarium acutatum</name>
    <dbReference type="NCBI Taxonomy" id="78861"/>
    <lineage>
        <taxon>Eukaryota</taxon>
        <taxon>Fungi</taxon>
        <taxon>Dikarya</taxon>
        <taxon>Ascomycota</taxon>
        <taxon>Pezizomycotina</taxon>
        <taxon>Sordariomycetes</taxon>
        <taxon>Hypocreomycetidae</taxon>
        <taxon>Hypocreales</taxon>
        <taxon>Nectriaceae</taxon>
        <taxon>Fusarium</taxon>
        <taxon>Fusarium fujikuroi species complex</taxon>
    </lineage>
</organism>
<proteinExistence type="predicted"/>
<evidence type="ECO:0000256" key="3">
    <source>
        <dbReference type="ARBA" id="ARBA00022833"/>
    </source>
</evidence>
<keyword evidence="2" id="KW-0863">Zinc-finger</keyword>
<evidence type="ECO:0000256" key="1">
    <source>
        <dbReference type="ARBA" id="ARBA00022723"/>
    </source>
</evidence>
<dbReference type="AlphaFoldDB" id="A0A8H4JQQ5"/>
<dbReference type="InterPro" id="IPR017907">
    <property type="entry name" value="Znf_RING_CS"/>
</dbReference>
<evidence type="ECO:0000313" key="6">
    <source>
        <dbReference type="Proteomes" id="UP000536711"/>
    </source>
</evidence>
<protein>
    <recommendedName>
        <fullName evidence="7">RING-type domain-containing protein</fullName>
    </recommendedName>
</protein>
<dbReference type="Proteomes" id="UP000536711">
    <property type="component" value="Unassembled WGS sequence"/>
</dbReference>
<gene>
    <name evidence="5" type="ORF">FACUT_5779</name>
</gene>
<evidence type="ECO:0000256" key="2">
    <source>
        <dbReference type="ARBA" id="ARBA00022771"/>
    </source>
</evidence>
<feature type="region of interest" description="Disordered" evidence="4">
    <location>
        <begin position="190"/>
        <end position="232"/>
    </location>
</feature>
<reference evidence="5 6" key="1">
    <citation type="submission" date="2020-01" db="EMBL/GenBank/DDBJ databases">
        <title>Identification and distribution of gene clusters putatively required for synthesis of sphingolipid metabolism inhibitors in phylogenetically diverse species of the filamentous fungus Fusarium.</title>
        <authorList>
            <person name="Kim H.-S."/>
            <person name="Busman M."/>
            <person name="Brown D.W."/>
            <person name="Divon H."/>
            <person name="Uhlig S."/>
            <person name="Proctor R.H."/>
        </authorList>
    </citation>
    <scope>NUCLEOTIDE SEQUENCE [LARGE SCALE GENOMIC DNA]</scope>
    <source>
        <strain evidence="5 6">NRRL 13308</strain>
    </source>
</reference>
<evidence type="ECO:0000313" key="5">
    <source>
        <dbReference type="EMBL" id="KAF4437230.1"/>
    </source>
</evidence>
<keyword evidence="1" id="KW-0479">Metal-binding</keyword>
<evidence type="ECO:0008006" key="7">
    <source>
        <dbReference type="Google" id="ProtNLM"/>
    </source>
</evidence>
<dbReference type="GO" id="GO:0008270">
    <property type="term" value="F:zinc ion binding"/>
    <property type="evidence" value="ECO:0007669"/>
    <property type="project" value="UniProtKB-KW"/>
</dbReference>
<dbReference type="OrthoDB" id="9977870at2759"/>
<keyword evidence="6" id="KW-1185">Reference proteome</keyword>
<feature type="compositionally biased region" description="Polar residues" evidence="4">
    <location>
        <begin position="208"/>
        <end position="218"/>
    </location>
</feature>
<sequence length="634" mass="69387">MSFVQDAEMQHLARLQLDYIAEWFSLNSEEDEQPDFIQDAIAIRPYLELVAAGAAVFNEEAVNARVNKGFSAPEYDLAGLRATSPLATAPTRQVDGLVTAAAGTMDEFCMDGHSVEIAYQNAFARFDAALRDRDDCLDDIYSDDNAGAPPMALSELETVHSNNSKVSKVTETALAFLSQRDVGHIIEARAQSSSQSISSREAEHGTPSKDSTTRNVESVSIEAASPAPTTHLHHDEVDEGLISFDEDPTPAGTIPTTIADSFPPTSTFAKEWEEAESDNAALDISPTTAHSFESEAELPVQTSEVVPFPTKRTTSAPDDACTVSAEPQCTAVSITGDDAFTPATRIHGDNNVVKCFKCGNDCDENVTTCSCSHQYCANCLNDIVKASIHGPTPFPPVCCEIPIPVDINSSIFNEKILYDFLWKKFGASDVGDQGSIGEWDDKSLLSLHPLPSTPFTLSTPVTPSTPSVLSPPSLSTDEKAEYSFSGFGEEAADNEDTKCHVCHNTIEKGVYCPDCCYQCNNSRADCKCDWWDGRQRREKGMAIVKAPTFQTARPQVAPFRRQKKQFGRIFERNTGTNCAEIQNGACQHLLMKQVKLSGRCFDCHHMLPTFLWQCTRCNYSVCKHCGKKRGIFSQ</sequence>
<evidence type="ECO:0000256" key="4">
    <source>
        <dbReference type="SAM" id="MobiDB-lite"/>
    </source>
</evidence>
<accession>A0A8H4JQQ5</accession>
<keyword evidence="3" id="KW-0862">Zinc</keyword>
<comment type="caution">
    <text evidence="5">The sequence shown here is derived from an EMBL/GenBank/DDBJ whole genome shotgun (WGS) entry which is preliminary data.</text>
</comment>
<name>A0A8H4JQQ5_9HYPO</name>
<dbReference type="PROSITE" id="PS00518">
    <property type="entry name" value="ZF_RING_1"/>
    <property type="match status" value="1"/>
</dbReference>